<dbReference type="Gene3D" id="3.40.50.620">
    <property type="entry name" value="HUPs"/>
    <property type="match status" value="1"/>
</dbReference>
<feature type="compositionally biased region" description="Acidic residues" evidence="1">
    <location>
        <begin position="421"/>
        <end position="434"/>
    </location>
</feature>
<feature type="compositionally biased region" description="Low complexity" evidence="1">
    <location>
        <begin position="627"/>
        <end position="639"/>
    </location>
</feature>
<feature type="compositionally biased region" description="Polar residues" evidence="1">
    <location>
        <begin position="592"/>
        <end position="601"/>
    </location>
</feature>
<gene>
    <name evidence="2" type="ORF">FOB60_004228</name>
</gene>
<evidence type="ECO:0000313" key="2">
    <source>
        <dbReference type="EMBL" id="KAF6048844.1"/>
    </source>
</evidence>
<feature type="compositionally biased region" description="Basic and acidic residues" evidence="1">
    <location>
        <begin position="541"/>
        <end position="559"/>
    </location>
</feature>
<feature type="region of interest" description="Disordered" evidence="1">
    <location>
        <begin position="1"/>
        <end position="21"/>
    </location>
</feature>
<sequence length="711" mass="79032">MTSLPQVTVTHHSDDDDDDDNNVKLYHAATDGDEIQAFTGGNLGNPKGRRSSDFSVGDRSSEADDLLNKLTNQQSTNYRFIKFDTNSKTHKDVKPLYKKQVAFDDVNISYDDDEIPDPDDDYGWEIYKRKHGNLRPASTYIRGRQPSSIGERISSPIVSPTRRNAYEELDSSELAELKRLEKQVIHYPTTPITTRRFCSITQRHKLYEPLYNLKLLPMTPVLPHRTILVYISARQHTWVALDWMLSKFIENGDKIIVCATLDPDVLEYERNRAARRGQLSLSRSPSRGPDPLERFKSRNEPDNVSKIAANLMDYILEVINPDVITRVTVELVAGRTKEVLKDMYRLYEPNIVCTGTKPNKAFGAPLRSWHSSKLTDRLVKNFPLPVIVVPAVNMCDFEYSLQSRINGTSMKETINSIEDEEVLNGDDDDDDDIDSIASHESHQSNSSATSYDSYEEIARLFVNHKKGIKKKLNELGHDPINDQYYVDFAKAITDNSIDLCTNIIAVQPENTGQGAQLARAITGSNSFGVSTYRTKSLLAPQEEKEEKKKETPKEHKLSFKEVSQQLKLNKTKSAAAAADTPTPTPELASPEKSPSPTPSANGNGGDHSTPPPQTLKWGGLEKPSDKGGSPSSGSGLSPLRKYLSDDADGRAKNGSRTSLDKLKLEPRRSQPGMSGNSGGGGASGTSSGGLDEKKKKKKKGFWSKFKKDIGL</sequence>
<feature type="compositionally biased region" description="Basic and acidic residues" evidence="1">
    <location>
        <begin position="658"/>
        <end position="668"/>
    </location>
</feature>
<feature type="compositionally biased region" description="Gly residues" evidence="1">
    <location>
        <begin position="675"/>
        <end position="687"/>
    </location>
</feature>
<feature type="region of interest" description="Disordered" evidence="1">
    <location>
        <begin position="36"/>
        <end position="60"/>
    </location>
</feature>
<comment type="caution">
    <text evidence="2">The sequence shown here is derived from an EMBL/GenBank/DDBJ whole genome shotgun (WGS) entry which is preliminary data.</text>
</comment>
<protein>
    <recommendedName>
        <fullName evidence="4">UspA domain-containing protein</fullName>
    </recommendedName>
</protein>
<feature type="compositionally biased region" description="Polar residues" evidence="1">
    <location>
        <begin position="1"/>
        <end position="10"/>
    </location>
</feature>
<reference evidence="2" key="1">
    <citation type="submission" date="2020-03" db="EMBL/GenBank/DDBJ databases">
        <title>FDA dAtabase for Regulatory Grade micrObial Sequences (FDA-ARGOS): Supporting development and validation of Infectious Disease Dx tests.</title>
        <authorList>
            <person name="Campos J."/>
            <person name="Goldberg B."/>
            <person name="Tallon L."/>
            <person name="Sadzewicz L."/>
            <person name="Vavikolanu K."/>
            <person name="Mehta A."/>
            <person name="Aluvathingal J."/>
            <person name="Nadendla S."/>
            <person name="Nandy P."/>
            <person name="Geyer C."/>
            <person name="Yan Y."/>
            <person name="Sichtig H."/>
        </authorList>
    </citation>
    <scope>NUCLEOTIDE SEQUENCE [LARGE SCALE GENOMIC DNA]</scope>
    <source>
        <strain evidence="2">FDAARGOS_652</strain>
    </source>
</reference>
<feature type="compositionally biased region" description="Basic and acidic residues" evidence="1">
    <location>
        <begin position="642"/>
        <end position="651"/>
    </location>
</feature>
<feature type="compositionally biased region" description="Basic and acidic residues" evidence="1">
    <location>
        <begin position="290"/>
        <end position="299"/>
    </location>
</feature>
<feature type="compositionally biased region" description="Polar residues" evidence="1">
    <location>
        <begin position="561"/>
        <end position="572"/>
    </location>
</feature>
<proteinExistence type="predicted"/>
<feature type="region of interest" description="Disordered" evidence="1">
    <location>
        <begin position="538"/>
        <end position="711"/>
    </location>
</feature>
<evidence type="ECO:0008006" key="4">
    <source>
        <dbReference type="Google" id="ProtNLM"/>
    </source>
</evidence>
<accession>A0A8X7NHJ3</accession>
<dbReference type="EMBL" id="JABWAB010000006">
    <property type="protein sequence ID" value="KAF6048844.1"/>
    <property type="molecule type" value="Genomic_DNA"/>
</dbReference>
<feature type="region of interest" description="Disordered" evidence="1">
    <location>
        <begin position="277"/>
        <end position="299"/>
    </location>
</feature>
<dbReference type="InterPro" id="IPR014729">
    <property type="entry name" value="Rossmann-like_a/b/a_fold"/>
</dbReference>
<feature type="region of interest" description="Disordered" evidence="1">
    <location>
        <begin position="421"/>
        <end position="450"/>
    </location>
</feature>
<evidence type="ECO:0000313" key="3">
    <source>
        <dbReference type="Proteomes" id="UP000590412"/>
    </source>
</evidence>
<dbReference type="AlphaFoldDB" id="A0A8X7NHJ3"/>
<dbReference type="Proteomes" id="UP000590412">
    <property type="component" value="Unassembled WGS sequence"/>
</dbReference>
<dbReference type="SUPFAM" id="SSF52402">
    <property type="entry name" value="Adenine nucleotide alpha hydrolases-like"/>
    <property type="match status" value="1"/>
</dbReference>
<evidence type="ECO:0000256" key="1">
    <source>
        <dbReference type="SAM" id="MobiDB-lite"/>
    </source>
</evidence>
<organism evidence="2 3">
    <name type="scientific">Candida parapsilosis</name>
    <name type="common">Yeast</name>
    <dbReference type="NCBI Taxonomy" id="5480"/>
    <lineage>
        <taxon>Eukaryota</taxon>
        <taxon>Fungi</taxon>
        <taxon>Dikarya</taxon>
        <taxon>Ascomycota</taxon>
        <taxon>Saccharomycotina</taxon>
        <taxon>Pichiomycetes</taxon>
        <taxon>Debaryomycetaceae</taxon>
        <taxon>Candida/Lodderomyces clade</taxon>
        <taxon>Candida</taxon>
    </lineage>
</organism>
<name>A0A8X7NHJ3_CANPA</name>
<dbReference type="OrthoDB" id="843225at2759"/>